<dbReference type="AlphaFoldDB" id="A0A1D8K986"/>
<protein>
    <submittedName>
        <fullName evidence="2">Uncharacterized protein</fullName>
    </submittedName>
</protein>
<organism evidence="2 3">
    <name type="scientific">Acidihalobacter aeolianus</name>
    <dbReference type="NCBI Taxonomy" id="2792603"/>
    <lineage>
        <taxon>Bacteria</taxon>
        <taxon>Pseudomonadati</taxon>
        <taxon>Pseudomonadota</taxon>
        <taxon>Gammaproteobacteria</taxon>
        <taxon>Chromatiales</taxon>
        <taxon>Ectothiorhodospiraceae</taxon>
        <taxon>Acidihalobacter</taxon>
    </lineage>
</organism>
<evidence type="ECO:0000313" key="2">
    <source>
        <dbReference type="EMBL" id="AOV17516.1"/>
    </source>
</evidence>
<name>A0A1D8K986_9GAMM</name>
<evidence type="ECO:0000313" key="3">
    <source>
        <dbReference type="Proteomes" id="UP000095342"/>
    </source>
</evidence>
<evidence type="ECO:0000256" key="1">
    <source>
        <dbReference type="SAM" id="MobiDB-lite"/>
    </source>
</evidence>
<feature type="region of interest" description="Disordered" evidence="1">
    <location>
        <begin position="135"/>
        <end position="172"/>
    </location>
</feature>
<feature type="compositionally biased region" description="Low complexity" evidence="1">
    <location>
        <begin position="135"/>
        <end position="150"/>
    </location>
</feature>
<dbReference type="Proteomes" id="UP000095342">
    <property type="component" value="Chromosome"/>
</dbReference>
<dbReference type="Pfam" id="PF06804">
    <property type="entry name" value="Lipoprotein_18"/>
    <property type="match status" value="1"/>
</dbReference>
<dbReference type="InterPro" id="IPR010653">
    <property type="entry name" value="NlpB/DapX"/>
</dbReference>
<accession>A0A1D8K986</accession>
<dbReference type="KEGG" id="aaeo:BJI67_10970"/>
<dbReference type="Gene3D" id="3.30.310.170">
    <property type="entry name" value="Outer membrane protein assembly factor BamC"/>
    <property type="match status" value="2"/>
</dbReference>
<keyword evidence="3" id="KW-1185">Reference proteome</keyword>
<dbReference type="EMBL" id="CP017448">
    <property type="protein sequence ID" value="AOV17516.1"/>
    <property type="molecule type" value="Genomic_DNA"/>
</dbReference>
<proteinExistence type="predicted"/>
<dbReference type="InterPro" id="IPR042268">
    <property type="entry name" value="BamC_C"/>
</dbReference>
<sequence>MTVQAVPDAVWPYLVAYCKSVGFKLTETDAKTGVIRTDWRDGKYGVPKGLTGRLFSGLYDSGTRERLVIRLVSDHDGAASLVYLSYQGAIEEKIGSGAMHWQWAKPTPGKEATELQALMNYLASHIPHAQLSAMPAPGATAPAASAGPTSVAHTGAAPVSAGSTSPSVASGMHTDPADYKILDVNEQPVMRSALPFTTAWAQIGTALQRVNFVVDKADEGKGLYHVTFEGHDDNGYFGNLFGPGAVLSKGAKFIIAVKHHKGGVQVEADNPMMLPVETGGAQGILEMIRGGMIGPHRQAAAAKITAAQQQSEMQQSVTALHQAQQQTGVAKATYRIVDESQEPVLVTSAPFSVAWPEVAVALLHSNYLIDAHDRAKGTYQVTYVGKSQKGSGGFMSNMFDGGPVLFHGVHFRIYVQQVDKQVWVHAQNPMGLPMPAHGARSVLESFQPALSAAG</sequence>
<reference evidence="2 3" key="1">
    <citation type="submission" date="2016-09" db="EMBL/GenBank/DDBJ databases">
        <title>Acidihalobacter prosperus V6 (DSM14174).</title>
        <authorList>
            <person name="Khaleque H.N."/>
            <person name="Ramsay J.P."/>
            <person name="Murphy R.J.T."/>
            <person name="Kaksonen A.H."/>
            <person name="Boxall N.J."/>
            <person name="Watkin E.L.J."/>
        </authorList>
    </citation>
    <scope>NUCLEOTIDE SEQUENCE [LARGE SCALE GENOMIC DNA]</scope>
    <source>
        <strain evidence="2 3">V6</strain>
    </source>
</reference>
<gene>
    <name evidence="2" type="ORF">BJI67_10970</name>
</gene>